<proteinExistence type="predicted"/>
<evidence type="ECO:0000313" key="5">
    <source>
        <dbReference type="EMBL" id="MCP3426529.1"/>
    </source>
</evidence>
<dbReference type="Pfam" id="PF01022">
    <property type="entry name" value="HTH_5"/>
    <property type="match status" value="1"/>
</dbReference>
<dbReference type="InterPro" id="IPR011991">
    <property type="entry name" value="ArsR-like_HTH"/>
</dbReference>
<evidence type="ECO:0000313" key="6">
    <source>
        <dbReference type="Proteomes" id="UP001139502"/>
    </source>
</evidence>
<evidence type="ECO:0000259" key="4">
    <source>
        <dbReference type="PROSITE" id="PS50987"/>
    </source>
</evidence>
<name>A0A9X2HFT7_9MICC</name>
<keyword evidence="1" id="KW-0805">Transcription regulation</keyword>
<keyword evidence="6" id="KW-1185">Reference proteome</keyword>
<dbReference type="EMBL" id="JANAFB010000028">
    <property type="protein sequence ID" value="MCP3426529.1"/>
    <property type="molecule type" value="Genomic_DNA"/>
</dbReference>
<dbReference type="NCBIfam" id="NF033788">
    <property type="entry name" value="HTH_metalloreg"/>
    <property type="match status" value="1"/>
</dbReference>
<dbReference type="PANTHER" id="PTHR43132">
    <property type="entry name" value="ARSENICAL RESISTANCE OPERON REPRESSOR ARSR-RELATED"/>
    <property type="match status" value="1"/>
</dbReference>
<organism evidence="5 6">
    <name type="scientific">Rothia santali</name>
    <dbReference type="NCBI Taxonomy" id="2949643"/>
    <lineage>
        <taxon>Bacteria</taxon>
        <taxon>Bacillati</taxon>
        <taxon>Actinomycetota</taxon>
        <taxon>Actinomycetes</taxon>
        <taxon>Micrococcales</taxon>
        <taxon>Micrococcaceae</taxon>
        <taxon>Rothia</taxon>
    </lineage>
</organism>
<dbReference type="InterPro" id="IPR001845">
    <property type="entry name" value="HTH_ArsR_DNA-bd_dom"/>
</dbReference>
<dbReference type="InterPro" id="IPR036390">
    <property type="entry name" value="WH_DNA-bd_sf"/>
</dbReference>
<dbReference type="GO" id="GO:0003700">
    <property type="term" value="F:DNA-binding transcription factor activity"/>
    <property type="evidence" value="ECO:0007669"/>
    <property type="project" value="InterPro"/>
</dbReference>
<feature type="domain" description="HTH arsR-type" evidence="4">
    <location>
        <begin position="6"/>
        <end position="100"/>
    </location>
</feature>
<evidence type="ECO:0000256" key="1">
    <source>
        <dbReference type="ARBA" id="ARBA00023015"/>
    </source>
</evidence>
<dbReference type="PANTHER" id="PTHR43132:SF6">
    <property type="entry name" value="HTH-TYPE TRANSCRIPTIONAL REPRESSOR CZRA"/>
    <property type="match status" value="1"/>
</dbReference>
<dbReference type="RefSeq" id="WP_254167308.1">
    <property type="nucleotide sequence ID" value="NZ_JANAFB010000028.1"/>
</dbReference>
<dbReference type="Gene3D" id="1.10.10.10">
    <property type="entry name" value="Winged helix-like DNA-binding domain superfamily/Winged helix DNA-binding domain"/>
    <property type="match status" value="1"/>
</dbReference>
<sequence>MPDDAVDLASYRDVCGLFAALSSPARAATIHLLSDGEKTVGELHDALGISQPLLSQHLRSLREARLVTGRRAGRSIYYSLADEHVAHIFLDALTHIRHEDEPSGGRAADDAPRDR</sequence>
<dbReference type="PRINTS" id="PR00778">
    <property type="entry name" value="HTHARSR"/>
</dbReference>
<dbReference type="GO" id="GO:0003677">
    <property type="term" value="F:DNA binding"/>
    <property type="evidence" value="ECO:0007669"/>
    <property type="project" value="UniProtKB-KW"/>
</dbReference>
<keyword evidence="2" id="KW-0238">DNA-binding</keyword>
<evidence type="ECO:0000256" key="2">
    <source>
        <dbReference type="ARBA" id="ARBA00023125"/>
    </source>
</evidence>
<dbReference type="CDD" id="cd00090">
    <property type="entry name" value="HTH_ARSR"/>
    <property type="match status" value="1"/>
</dbReference>
<dbReference type="AlphaFoldDB" id="A0A9X2HFT7"/>
<protein>
    <submittedName>
        <fullName evidence="5">Metalloregulator ArsR/SmtB family transcription factor</fullName>
    </submittedName>
</protein>
<accession>A0A9X2HFT7</accession>
<gene>
    <name evidence="5" type="ORF">NBM05_11085</name>
</gene>
<reference evidence="5" key="1">
    <citation type="submission" date="2022-06" db="EMBL/GenBank/DDBJ databases">
        <title>Rothia sp. isolated from sandalwood seedling.</title>
        <authorList>
            <person name="Tuikhar N."/>
            <person name="Kirdat K."/>
            <person name="Thorat V."/>
            <person name="Swetha P."/>
            <person name="Padma S."/>
            <person name="Sundararaj R."/>
            <person name="Yadav A."/>
        </authorList>
    </citation>
    <scope>NUCLEOTIDE SEQUENCE</scope>
    <source>
        <strain evidence="5">AR01</strain>
    </source>
</reference>
<dbReference type="SUPFAM" id="SSF46785">
    <property type="entry name" value="Winged helix' DNA-binding domain"/>
    <property type="match status" value="1"/>
</dbReference>
<dbReference type="SMART" id="SM00418">
    <property type="entry name" value="HTH_ARSR"/>
    <property type="match status" value="1"/>
</dbReference>
<dbReference type="PROSITE" id="PS50987">
    <property type="entry name" value="HTH_ARSR_2"/>
    <property type="match status" value="1"/>
</dbReference>
<evidence type="ECO:0000256" key="3">
    <source>
        <dbReference type="ARBA" id="ARBA00023163"/>
    </source>
</evidence>
<dbReference type="InterPro" id="IPR036388">
    <property type="entry name" value="WH-like_DNA-bd_sf"/>
</dbReference>
<comment type="caution">
    <text evidence="5">The sequence shown here is derived from an EMBL/GenBank/DDBJ whole genome shotgun (WGS) entry which is preliminary data.</text>
</comment>
<dbReference type="Proteomes" id="UP001139502">
    <property type="component" value="Unassembled WGS sequence"/>
</dbReference>
<keyword evidence="3" id="KW-0804">Transcription</keyword>
<dbReference type="InterPro" id="IPR051011">
    <property type="entry name" value="Metal_resp_trans_reg"/>
</dbReference>